<comment type="caution">
    <text evidence="1">The sequence shown here is derived from an EMBL/GenBank/DDBJ whole genome shotgun (WGS) entry which is preliminary data.</text>
</comment>
<dbReference type="Gene3D" id="1.10.10.10">
    <property type="entry name" value="Winged helix-like DNA-binding domain superfamily/Winged helix DNA-binding domain"/>
    <property type="match status" value="1"/>
</dbReference>
<accession>A0A645HAE0</accession>
<organism evidence="1">
    <name type="scientific">bioreactor metagenome</name>
    <dbReference type="NCBI Taxonomy" id="1076179"/>
    <lineage>
        <taxon>unclassified sequences</taxon>
        <taxon>metagenomes</taxon>
        <taxon>ecological metagenomes</taxon>
    </lineage>
</organism>
<evidence type="ECO:0000313" key="1">
    <source>
        <dbReference type="EMBL" id="MPN33074.1"/>
    </source>
</evidence>
<sequence>MRKAIDELAAENLVTRRQGKGTFVSTHAEQHVQYRFLKLMPDSGDASVEGPAERFIIDCKRVRASAEGREGLSAFLEKRKPNWIAGS</sequence>
<dbReference type="InterPro" id="IPR036388">
    <property type="entry name" value="WH-like_DNA-bd_sf"/>
</dbReference>
<gene>
    <name evidence="1" type="ORF">SDC9_180557</name>
</gene>
<proteinExistence type="predicted"/>
<name>A0A645HAE0_9ZZZZ</name>
<dbReference type="AlphaFoldDB" id="A0A645HAE0"/>
<dbReference type="SUPFAM" id="SSF46785">
    <property type="entry name" value="Winged helix' DNA-binding domain"/>
    <property type="match status" value="1"/>
</dbReference>
<dbReference type="Gene3D" id="1.10.12.10">
    <property type="entry name" value="Lyase 2-enoyl-coa Hydratase, Chain A, domain 2"/>
    <property type="match status" value="1"/>
</dbReference>
<protein>
    <submittedName>
        <fullName evidence="1">Uncharacterized protein</fullName>
    </submittedName>
</protein>
<dbReference type="EMBL" id="VSSQ01085402">
    <property type="protein sequence ID" value="MPN33074.1"/>
    <property type="molecule type" value="Genomic_DNA"/>
</dbReference>
<dbReference type="InterPro" id="IPR014748">
    <property type="entry name" value="Enoyl-CoA_hydra_C"/>
</dbReference>
<reference evidence="1" key="1">
    <citation type="submission" date="2019-08" db="EMBL/GenBank/DDBJ databases">
        <authorList>
            <person name="Kucharzyk K."/>
            <person name="Murdoch R.W."/>
            <person name="Higgins S."/>
            <person name="Loffler F."/>
        </authorList>
    </citation>
    <scope>NUCLEOTIDE SEQUENCE</scope>
</reference>
<dbReference type="InterPro" id="IPR036390">
    <property type="entry name" value="WH_DNA-bd_sf"/>
</dbReference>